<dbReference type="CDD" id="cd14332">
    <property type="entry name" value="UBA_RuvA_C"/>
    <property type="match status" value="1"/>
</dbReference>
<keyword evidence="4 6" id="KW-0233">DNA recombination</keyword>
<dbReference type="Pfam" id="PF14520">
    <property type="entry name" value="HHH_5"/>
    <property type="match status" value="1"/>
</dbReference>
<evidence type="ECO:0000256" key="1">
    <source>
        <dbReference type="ARBA" id="ARBA00022490"/>
    </source>
</evidence>
<dbReference type="InterPro" id="IPR000085">
    <property type="entry name" value="RuvA"/>
</dbReference>
<keyword evidence="2 6" id="KW-0227">DNA damage</keyword>
<feature type="region of interest" description="Domain III" evidence="6">
    <location>
        <begin position="154"/>
        <end position="205"/>
    </location>
</feature>
<evidence type="ECO:0000256" key="6">
    <source>
        <dbReference type="HAMAP-Rule" id="MF_00031"/>
    </source>
</evidence>
<evidence type="ECO:0000313" key="10">
    <source>
        <dbReference type="Proteomes" id="UP000248795"/>
    </source>
</evidence>
<feature type="domain" description="DNA helicase Holliday junction RuvA type" evidence="7">
    <location>
        <begin position="1"/>
        <end position="60"/>
    </location>
</feature>
<proteinExistence type="inferred from homology"/>
<gene>
    <name evidence="6" type="primary">ruvA</name>
    <name evidence="9" type="ORF">DK847_01705</name>
</gene>
<evidence type="ECO:0000259" key="8">
    <source>
        <dbReference type="Pfam" id="PF07499"/>
    </source>
</evidence>
<comment type="domain">
    <text evidence="6">Has three domains with a flexible linker between the domains II and III and assumes an 'L' shape. Domain III is highly mobile and contacts RuvB.</text>
</comment>
<dbReference type="AlphaFoldDB" id="A0A2W2BQR4"/>
<evidence type="ECO:0000256" key="5">
    <source>
        <dbReference type="ARBA" id="ARBA00023204"/>
    </source>
</evidence>
<comment type="subcellular location">
    <subcellularLocation>
        <location evidence="6">Cytoplasm</location>
    </subcellularLocation>
</comment>
<dbReference type="GO" id="GO:0005524">
    <property type="term" value="F:ATP binding"/>
    <property type="evidence" value="ECO:0007669"/>
    <property type="project" value="InterPro"/>
</dbReference>
<dbReference type="HAMAP" id="MF_00031">
    <property type="entry name" value="DNA_HJ_migration_RuvA"/>
    <property type="match status" value="1"/>
</dbReference>
<dbReference type="SUPFAM" id="SSF50249">
    <property type="entry name" value="Nucleic acid-binding proteins"/>
    <property type="match status" value="1"/>
</dbReference>
<protein>
    <recommendedName>
        <fullName evidence="6">Holliday junction branch migration complex subunit RuvA</fullName>
    </recommendedName>
</protein>
<dbReference type="InterPro" id="IPR012340">
    <property type="entry name" value="NA-bd_OB-fold"/>
</dbReference>
<reference evidence="10" key="1">
    <citation type="submission" date="2018-06" db="EMBL/GenBank/DDBJ databases">
        <title>Aestuariibacter litoralis strain KCTC 52945T.</title>
        <authorList>
            <person name="Li X."/>
            <person name="Salam N."/>
            <person name="Li J.-L."/>
            <person name="Chen Y.-M."/>
            <person name="Yang Z.-W."/>
            <person name="Zhang L.-Y."/>
            <person name="Han M.-X."/>
            <person name="Xiao M."/>
            <person name="Li W.-J."/>
        </authorList>
    </citation>
    <scope>NUCLEOTIDE SEQUENCE [LARGE SCALE GENOMIC DNA]</scope>
    <source>
        <strain evidence="10">KCTC 52945</strain>
    </source>
</reference>
<dbReference type="RefSeq" id="WP_111195877.1">
    <property type="nucleotide sequence ID" value="NZ_QKVK01000001.1"/>
</dbReference>
<feature type="domain" description="Holliday junction DNA helicase RuvA C-terminal" evidence="8">
    <location>
        <begin position="156"/>
        <end position="202"/>
    </location>
</feature>
<comment type="caution">
    <text evidence="6">Lacks conserved residue(s) required for the propagation of feature annotation.</text>
</comment>
<sequence>MIAKLKGRIDAVGADWLVIDVNGVGYHVACSSKTLAALAGQGELAEIHTEMLVSQDMIRLVGFATVNEREWFRLLQSVQGVGTKVALAILSTLSTAEIGNAVALQDKAMIGRANGVGKKLAERIVLELKDKTPAFAPLSQDVSRLAAELDAPRPTAAADAVSALVNLGYGQAQAGAAVSAAMKKAGDDQPTEKLIRLALKELALA</sequence>
<dbReference type="EMBL" id="QKVK01000001">
    <property type="protein sequence ID" value="PZF78549.1"/>
    <property type="molecule type" value="Genomic_DNA"/>
</dbReference>
<dbReference type="InterPro" id="IPR036267">
    <property type="entry name" value="RuvA_C_sf"/>
</dbReference>
<evidence type="ECO:0000259" key="7">
    <source>
        <dbReference type="Pfam" id="PF01330"/>
    </source>
</evidence>
<dbReference type="Pfam" id="PF07499">
    <property type="entry name" value="RuvA_C"/>
    <property type="match status" value="1"/>
</dbReference>
<name>A0A2W2BQR4_9HYPH</name>
<dbReference type="GO" id="GO:0048476">
    <property type="term" value="C:Holliday junction resolvase complex"/>
    <property type="evidence" value="ECO:0007669"/>
    <property type="project" value="UniProtKB-UniRule"/>
</dbReference>
<dbReference type="Gene3D" id="1.10.150.20">
    <property type="entry name" value="5' to 3' exonuclease, C-terminal subdomain"/>
    <property type="match status" value="1"/>
</dbReference>
<keyword evidence="10" id="KW-1185">Reference proteome</keyword>
<evidence type="ECO:0000256" key="4">
    <source>
        <dbReference type="ARBA" id="ARBA00023172"/>
    </source>
</evidence>
<dbReference type="SUPFAM" id="SSF46929">
    <property type="entry name" value="DNA helicase RuvA subunit, C-terminal domain"/>
    <property type="match status" value="1"/>
</dbReference>
<keyword evidence="3 6" id="KW-0238">DNA-binding</keyword>
<keyword evidence="1 6" id="KW-0963">Cytoplasm</keyword>
<dbReference type="InterPro" id="IPR010994">
    <property type="entry name" value="RuvA_2-like"/>
</dbReference>
<dbReference type="GO" id="GO:0009378">
    <property type="term" value="F:four-way junction helicase activity"/>
    <property type="evidence" value="ECO:0007669"/>
    <property type="project" value="InterPro"/>
</dbReference>
<accession>A0A2W2BQR4</accession>
<dbReference type="Pfam" id="PF01330">
    <property type="entry name" value="RuvA_N"/>
    <property type="match status" value="1"/>
</dbReference>
<dbReference type="SUPFAM" id="SSF47781">
    <property type="entry name" value="RuvA domain 2-like"/>
    <property type="match status" value="1"/>
</dbReference>
<dbReference type="GO" id="GO:0009379">
    <property type="term" value="C:Holliday junction helicase complex"/>
    <property type="evidence" value="ECO:0007669"/>
    <property type="project" value="InterPro"/>
</dbReference>
<organism evidence="9 10">
    <name type="scientific">Aestuariivirga litoralis</name>
    <dbReference type="NCBI Taxonomy" id="2650924"/>
    <lineage>
        <taxon>Bacteria</taxon>
        <taxon>Pseudomonadati</taxon>
        <taxon>Pseudomonadota</taxon>
        <taxon>Alphaproteobacteria</taxon>
        <taxon>Hyphomicrobiales</taxon>
        <taxon>Aestuariivirgaceae</taxon>
        <taxon>Aestuariivirga</taxon>
    </lineage>
</organism>
<comment type="subunit">
    <text evidence="6">Homotetramer. Forms an RuvA(8)-RuvB(12)-Holliday junction (HJ) complex. HJ DNA is sandwiched between 2 RuvA tetramers; dsDNA enters through RuvA and exits via RuvB. An RuvB hexamer assembles on each DNA strand where it exits the tetramer. Each RuvB hexamer is contacted by two RuvA subunits (via domain III) on 2 adjacent RuvB subunits; this complex drives branch migration. In the full resolvosome a probable DNA-RuvA(4)-RuvB(12)-RuvC(2) complex forms which resolves the HJ.</text>
</comment>
<keyword evidence="5 6" id="KW-0234">DNA repair</keyword>
<dbReference type="GO" id="GO:0006310">
    <property type="term" value="P:DNA recombination"/>
    <property type="evidence" value="ECO:0007669"/>
    <property type="project" value="UniProtKB-UniRule"/>
</dbReference>
<feature type="region of interest" description="Domain I" evidence="6">
    <location>
        <begin position="1"/>
        <end position="64"/>
    </location>
</feature>
<dbReference type="GO" id="GO:0006281">
    <property type="term" value="P:DNA repair"/>
    <property type="evidence" value="ECO:0007669"/>
    <property type="project" value="UniProtKB-UniRule"/>
</dbReference>
<dbReference type="Gene3D" id="1.10.8.10">
    <property type="entry name" value="DNA helicase RuvA subunit, C-terminal domain"/>
    <property type="match status" value="1"/>
</dbReference>
<dbReference type="Gene3D" id="2.40.50.140">
    <property type="entry name" value="Nucleic acid-binding proteins"/>
    <property type="match status" value="1"/>
</dbReference>
<dbReference type="InterPro" id="IPR013849">
    <property type="entry name" value="DNA_helicase_Holl-junc_RuvA_I"/>
</dbReference>
<dbReference type="NCBIfam" id="TIGR00084">
    <property type="entry name" value="ruvA"/>
    <property type="match status" value="1"/>
</dbReference>
<comment type="function">
    <text evidence="6">The RuvA-RuvB-RuvC complex processes Holliday junction (HJ) DNA during genetic recombination and DNA repair, while the RuvA-RuvB complex plays an important role in the rescue of blocked DNA replication forks via replication fork reversal (RFR). RuvA specifically binds to HJ cruciform DNA, conferring on it an open structure. The RuvB hexamer acts as an ATP-dependent pump, pulling dsDNA into and through the RuvAB complex. HJ branch migration allows RuvC to scan DNA until it finds its consensus sequence, where it cleaves and resolves the cruciform DNA.</text>
</comment>
<evidence type="ECO:0000313" key="9">
    <source>
        <dbReference type="EMBL" id="PZF78549.1"/>
    </source>
</evidence>
<comment type="similarity">
    <text evidence="6">Belongs to the RuvA family.</text>
</comment>
<dbReference type="GO" id="GO:0000400">
    <property type="term" value="F:four-way junction DNA binding"/>
    <property type="evidence" value="ECO:0007669"/>
    <property type="project" value="UniProtKB-UniRule"/>
</dbReference>
<evidence type="ECO:0000256" key="3">
    <source>
        <dbReference type="ARBA" id="ARBA00023125"/>
    </source>
</evidence>
<evidence type="ECO:0000256" key="2">
    <source>
        <dbReference type="ARBA" id="ARBA00022763"/>
    </source>
</evidence>
<comment type="caution">
    <text evidence="9">The sequence shown here is derived from an EMBL/GenBank/DDBJ whole genome shotgun (WGS) entry which is preliminary data.</text>
</comment>
<dbReference type="InterPro" id="IPR011114">
    <property type="entry name" value="RuvA_C"/>
</dbReference>
<dbReference type="Proteomes" id="UP000248795">
    <property type="component" value="Unassembled WGS sequence"/>
</dbReference>
<dbReference type="GO" id="GO:0005737">
    <property type="term" value="C:cytoplasm"/>
    <property type="evidence" value="ECO:0007669"/>
    <property type="project" value="UniProtKB-SubCell"/>
</dbReference>